<feature type="compositionally biased region" description="Basic and acidic residues" evidence="1">
    <location>
        <begin position="220"/>
        <end position="371"/>
    </location>
</feature>
<dbReference type="HOGENOM" id="CLU_510877_0_0_1"/>
<feature type="compositionally biased region" description="Basic and acidic residues" evidence="1">
    <location>
        <begin position="85"/>
        <end position="99"/>
    </location>
</feature>
<feature type="compositionally biased region" description="Basic and acidic residues" evidence="1">
    <location>
        <begin position="516"/>
        <end position="527"/>
    </location>
</feature>
<feature type="region of interest" description="Disordered" evidence="1">
    <location>
        <begin position="187"/>
        <end position="410"/>
    </location>
</feature>
<organism evidence="2 3">
    <name type="scientific">Sclerotinia borealis (strain F-4128)</name>
    <dbReference type="NCBI Taxonomy" id="1432307"/>
    <lineage>
        <taxon>Eukaryota</taxon>
        <taxon>Fungi</taxon>
        <taxon>Dikarya</taxon>
        <taxon>Ascomycota</taxon>
        <taxon>Pezizomycotina</taxon>
        <taxon>Leotiomycetes</taxon>
        <taxon>Helotiales</taxon>
        <taxon>Sclerotiniaceae</taxon>
        <taxon>Sclerotinia</taxon>
    </lineage>
</organism>
<feature type="compositionally biased region" description="Polar residues" evidence="1">
    <location>
        <begin position="137"/>
        <end position="147"/>
    </location>
</feature>
<feature type="region of interest" description="Disordered" evidence="1">
    <location>
        <begin position="495"/>
        <end position="538"/>
    </location>
</feature>
<dbReference type="Proteomes" id="UP000019487">
    <property type="component" value="Unassembled WGS sequence"/>
</dbReference>
<evidence type="ECO:0000256" key="1">
    <source>
        <dbReference type="SAM" id="MobiDB-lite"/>
    </source>
</evidence>
<feature type="region of interest" description="Disordered" evidence="1">
    <location>
        <begin position="61"/>
        <end position="149"/>
    </location>
</feature>
<feature type="compositionally biased region" description="Low complexity" evidence="1">
    <location>
        <begin position="67"/>
        <end position="80"/>
    </location>
</feature>
<protein>
    <submittedName>
        <fullName evidence="2">Uncharacterized protein</fullName>
    </submittedName>
</protein>
<name>W9CMT8_SCLBF</name>
<keyword evidence="3" id="KW-1185">Reference proteome</keyword>
<evidence type="ECO:0000313" key="3">
    <source>
        <dbReference type="Proteomes" id="UP000019487"/>
    </source>
</evidence>
<feature type="compositionally biased region" description="Basic and acidic residues" evidence="1">
    <location>
        <begin position="379"/>
        <end position="410"/>
    </location>
</feature>
<feature type="compositionally biased region" description="Basic and acidic residues" evidence="1">
    <location>
        <begin position="187"/>
        <end position="203"/>
    </location>
</feature>
<reference evidence="2 3" key="1">
    <citation type="journal article" date="2014" name="Genome Announc.">
        <title>Draft genome sequence of Sclerotinia borealis, a psychrophilic plant pathogenic fungus.</title>
        <authorList>
            <person name="Mardanov A.V."/>
            <person name="Beletsky A.V."/>
            <person name="Kadnikov V.V."/>
            <person name="Ignatov A.N."/>
            <person name="Ravin N.V."/>
        </authorList>
    </citation>
    <scope>NUCLEOTIDE SEQUENCE [LARGE SCALE GENOMIC DNA]</scope>
    <source>
        <strain evidence="3">F-4157</strain>
    </source>
</reference>
<dbReference type="OrthoDB" id="3439480at2759"/>
<dbReference type="AlphaFoldDB" id="W9CMT8"/>
<proteinExistence type="predicted"/>
<accession>W9CMT8</accession>
<dbReference type="EMBL" id="AYSA01000098">
    <property type="protein sequence ID" value="ESZ97171.1"/>
    <property type="molecule type" value="Genomic_DNA"/>
</dbReference>
<evidence type="ECO:0000313" key="2">
    <source>
        <dbReference type="EMBL" id="ESZ97171.1"/>
    </source>
</evidence>
<comment type="caution">
    <text evidence="2">The sequence shown here is derived from an EMBL/GenBank/DDBJ whole genome shotgun (WGS) entry which is preliminary data.</text>
</comment>
<gene>
    <name evidence="2" type="ORF">SBOR_2427</name>
</gene>
<dbReference type="STRING" id="1432307.W9CMT8"/>
<sequence length="538" mass="63746">MCVTHIYTDCYPKRTVEFHQTIVCPNAKDGVSCPAHITNEHPPRTLQSNDARSSKEYIDQGLKVPASSKTSPLGSTTTTTYRYSQGDKKDKSPGREPRLRLVRKRSALVTALTPRRKHPKERIVIVDAPDSPEGSRGLQQYAPNSPATEEFHSNNLLIDDRLHRQESSSPRRSPSRSLNPVRTVVVEQHHHERREHSKERERPLQQLPIILAPEPPSRSPSREKGLVDMRIRREEEEREKDRQREYEREQEKSFELVHEARREQERKKEELRKVAEEVERERIKKEKSEDDRRRDAEYKKFIGDRDRERELEREKDVEEKRVRDREEEILRERERARSSEQKREDEVARERERRKREEETRRADDHEVKRRDEKHRREKEREREIEAKEREERMRKAERSERKAADDARKLAEQVKSFAREDEEIRRRAPVVSRERDNNIEERWKKGDEDMYARLRERQVRDEGHVGLGRGASFLGRGEGDRDVGVLDRLKERQKGLEEGFAPKRRTTVGGGGGSGERRRGEERIVWDEGVGGRGGRW</sequence>